<proteinExistence type="predicted"/>
<keyword evidence="1" id="KW-0472">Membrane</keyword>
<evidence type="ECO:0000313" key="2">
    <source>
        <dbReference type="EMBL" id="AAP77667.1"/>
    </source>
</evidence>
<dbReference type="STRING" id="235279.HH_1070"/>
<organism evidence="2 3">
    <name type="scientific">Helicobacter hepaticus (strain ATCC 51449 / 3B1)</name>
    <dbReference type="NCBI Taxonomy" id="235279"/>
    <lineage>
        <taxon>Bacteria</taxon>
        <taxon>Pseudomonadati</taxon>
        <taxon>Campylobacterota</taxon>
        <taxon>Epsilonproteobacteria</taxon>
        <taxon>Campylobacterales</taxon>
        <taxon>Helicobacteraceae</taxon>
        <taxon>Helicobacter</taxon>
    </lineage>
</organism>
<name>Q7VH97_HELHP</name>
<keyword evidence="1" id="KW-0812">Transmembrane</keyword>
<gene>
    <name evidence="2" type="ordered locus">HH_1070</name>
</gene>
<dbReference type="EMBL" id="AE017125">
    <property type="protein sequence ID" value="AAP77667.1"/>
    <property type="molecule type" value="Genomic_DNA"/>
</dbReference>
<protein>
    <submittedName>
        <fullName evidence="2">Uncharacterized protein</fullName>
    </submittedName>
</protein>
<keyword evidence="1" id="KW-1133">Transmembrane helix</keyword>
<reference evidence="2 3" key="1">
    <citation type="journal article" date="2003" name="Proc. Natl. Acad. Sci. U.S.A.">
        <title>The complete genome sequence of the carcinogenic bacterium Helicobacter hepaticus.</title>
        <authorList>
            <person name="Suerbaum S."/>
            <person name="Josenhans C."/>
            <person name="Sterzenbach T."/>
            <person name="Drescher B."/>
            <person name="Brandt P."/>
            <person name="Bell M."/>
            <person name="Droege M."/>
            <person name="Fartmann B."/>
            <person name="Fischer H.-P."/>
            <person name="Ge Z."/>
            <person name="Hoerster A."/>
            <person name="Holland R."/>
            <person name="Klein K."/>
            <person name="Koenig J."/>
            <person name="Macko L."/>
            <person name="Mendz G.L."/>
            <person name="Nyakatura G."/>
            <person name="Schauer D.B."/>
            <person name="Shen Z."/>
            <person name="Weber J."/>
            <person name="Frosch M."/>
            <person name="Fox J.G."/>
        </authorList>
    </citation>
    <scope>NUCLEOTIDE SEQUENCE [LARGE SCALE GENOMIC DNA]</scope>
    <source>
        <strain evidence="3">ATCC 51449 / 3B1</strain>
    </source>
</reference>
<feature type="transmembrane region" description="Helical" evidence="1">
    <location>
        <begin position="232"/>
        <end position="251"/>
    </location>
</feature>
<evidence type="ECO:0000313" key="3">
    <source>
        <dbReference type="Proteomes" id="UP000002495"/>
    </source>
</evidence>
<dbReference type="KEGG" id="hhe:HH_1070"/>
<dbReference type="AlphaFoldDB" id="Q7VH97"/>
<dbReference type="Proteomes" id="UP000002495">
    <property type="component" value="Chromosome"/>
</dbReference>
<evidence type="ECO:0000256" key="1">
    <source>
        <dbReference type="SAM" id="Phobius"/>
    </source>
</evidence>
<dbReference type="HOGENOM" id="CLU_1093129_0_0_7"/>
<dbReference type="OrthoDB" id="5329836at2"/>
<accession>Q7VH97</accession>
<keyword evidence="3" id="KW-1185">Reference proteome</keyword>
<sequence>MIQQILKCIVFIFFITSTYGEVGVALPSNTNELYPKNNDKNYNEEKQESSYELSDFLFDERFVYPKAYDKKAWPETLTSGGVFSRLSILLNTFGTEYGFIFNEDSMTFNQWYYSQKHIAFDFGKLSFGSVGKFPQFFGAKFRYEYGFSGQDSHRFGIEGYWHPAFFNIRGWQILSVYIGGGFRDSTIDGAYFDKGILILPSSPIYFSLTHRTDYSSHYSSQDSLMFSIRAPIYVWGAPLVLPFVLIWGGVISTH</sequence>
<dbReference type="RefSeq" id="WP_011115910.1">
    <property type="nucleotide sequence ID" value="NC_004917.1"/>
</dbReference>